<dbReference type="InterPro" id="IPR050312">
    <property type="entry name" value="IolE/XylAMocC-like"/>
</dbReference>
<dbReference type="PANTHER" id="PTHR12110">
    <property type="entry name" value="HYDROXYPYRUVATE ISOMERASE"/>
    <property type="match status" value="1"/>
</dbReference>
<dbReference type="Gene3D" id="3.20.20.150">
    <property type="entry name" value="Divalent-metal-dependent TIM barrel enzymes"/>
    <property type="match status" value="1"/>
</dbReference>
<dbReference type="RefSeq" id="WP_127786935.1">
    <property type="nucleotide sequence ID" value="NZ_SACL01000002.1"/>
</dbReference>
<sequence length="276" mass="29510">MEFVLCNELLRDLTLPQQADHAAALGYAGLEVAPFTLEADEPHRMPAHERRLLRRAAEDAGAPILGLHWLLAAPAGLSITSADPALRARTLDVMQGLIALAADLGAEYLVHGSPGQRVVSAQGDAERANEAMLMAGDWARAVGVTYIIEPLDPGQTNWMSSTHEAVAFTEAAGNPHLATMLDVSAAENTESETVPDLLRRYVPTGQIAHIHLNDRTRRGPGQGVDRFIPILEALIETGYSGRAGVESFDYLPDGPGTAARAIGYLQGCLEAIGRRP</sequence>
<dbReference type="GO" id="GO:0016853">
    <property type="term" value="F:isomerase activity"/>
    <property type="evidence" value="ECO:0007669"/>
    <property type="project" value="UniProtKB-KW"/>
</dbReference>
<dbReference type="InterPro" id="IPR013022">
    <property type="entry name" value="Xyl_isomerase-like_TIM-brl"/>
</dbReference>
<dbReference type="PANTHER" id="PTHR12110:SF21">
    <property type="entry name" value="XYLOSE ISOMERASE-LIKE TIM BARREL DOMAIN-CONTAINING PROTEIN"/>
    <property type="match status" value="1"/>
</dbReference>
<dbReference type="Proteomes" id="UP000282957">
    <property type="component" value="Unassembled WGS sequence"/>
</dbReference>
<dbReference type="Pfam" id="PF01261">
    <property type="entry name" value="AP_endonuc_2"/>
    <property type="match status" value="1"/>
</dbReference>
<protein>
    <submittedName>
        <fullName evidence="2">Sugar phosphate isomerase/epimerase</fullName>
    </submittedName>
</protein>
<gene>
    <name evidence="2" type="ORF">EOD42_07805</name>
</gene>
<dbReference type="InterPro" id="IPR036237">
    <property type="entry name" value="Xyl_isomerase-like_sf"/>
</dbReference>
<proteinExistence type="predicted"/>
<evidence type="ECO:0000259" key="1">
    <source>
        <dbReference type="Pfam" id="PF01261"/>
    </source>
</evidence>
<dbReference type="AlphaFoldDB" id="A0A437MJB9"/>
<dbReference type="EMBL" id="SACL01000002">
    <property type="protein sequence ID" value="RVT97706.1"/>
    <property type="molecule type" value="Genomic_DNA"/>
</dbReference>
<keyword evidence="2" id="KW-0413">Isomerase</keyword>
<reference evidence="2 3" key="1">
    <citation type="submission" date="2019-01" db="EMBL/GenBank/DDBJ databases">
        <authorList>
            <person name="Chen W.-M."/>
        </authorList>
    </citation>
    <scope>NUCLEOTIDE SEQUENCE [LARGE SCALE GENOMIC DNA]</scope>
    <source>
        <strain evidence="2 3">CCP-6</strain>
    </source>
</reference>
<evidence type="ECO:0000313" key="2">
    <source>
        <dbReference type="EMBL" id="RVT97706.1"/>
    </source>
</evidence>
<organism evidence="2 3">
    <name type="scientific">Rhodovarius crocodyli</name>
    <dbReference type="NCBI Taxonomy" id="1979269"/>
    <lineage>
        <taxon>Bacteria</taxon>
        <taxon>Pseudomonadati</taxon>
        <taxon>Pseudomonadota</taxon>
        <taxon>Alphaproteobacteria</taxon>
        <taxon>Acetobacterales</taxon>
        <taxon>Roseomonadaceae</taxon>
        <taxon>Rhodovarius</taxon>
    </lineage>
</organism>
<dbReference type="SUPFAM" id="SSF51658">
    <property type="entry name" value="Xylose isomerase-like"/>
    <property type="match status" value="1"/>
</dbReference>
<comment type="caution">
    <text evidence="2">The sequence shown here is derived from an EMBL/GenBank/DDBJ whole genome shotgun (WGS) entry which is preliminary data.</text>
</comment>
<evidence type="ECO:0000313" key="3">
    <source>
        <dbReference type="Proteomes" id="UP000282957"/>
    </source>
</evidence>
<keyword evidence="3" id="KW-1185">Reference proteome</keyword>
<feature type="domain" description="Xylose isomerase-like TIM barrel" evidence="1">
    <location>
        <begin position="20"/>
        <end position="265"/>
    </location>
</feature>
<accession>A0A437MJB9</accession>
<dbReference type="OrthoDB" id="9801426at2"/>
<name>A0A437MJB9_9PROT</name>